<keyword evidence="2" id="KW-0812">Transmembrane</keyword>
<keyword evidence="2" id="KW-0472">Membrane</keyword>
<keyword evidence="2" id="KW-1133">Transmembrane helix</keyword>
<organism evidence="4 5">
    <name type="scientific">Solea senegalensis</name>
    <name type="common">Senegalese sole</name>
    <dbReference type="NCBI Taxonomy" id="28829"/>
    <lineage>
        <taxon>Eukaryota</taxon>
        <taxon>Metazoa</taxon>
        <taxon>Chordata</taxon>
        <taxon>Craniata</taxon>
        <taxon>Vertebrata</taxon>
        <taxon>Euteleostomi</taxon>
        <taxon>Actinopterygii</taxon>
        <taxon>Neopterygii</taxon>
        <taxon>Teleostei</taxon>
        <taxon>Neoteleostei</taxon>
        <taxon>Acanthomorphata</taxon>
        <taxon>Carangaria</taxon>
        <taxon>Pleuronectiformes</taxon>
        <taxon>Pleuronectoidei</taxon>
        <taxon>Soleidae</taxon>
        <taxon>Solea</taxon>
    </lineage>
</organism>
<evidence type="ECO:0000256" key="1">
    <source>
        <dbReference type="SAM" id="MobiDB-lite"/>
    </source>
</evidence>
<feature type="compositionally biased region" description="Low complexity" evidence="1">
    <location>
        <begin position="13"/>
        <end position="22"/>
    </location>
</feature>
<protein>
    <recommendedName>
        <fullName evidence="3">SEA domain-containing protein</fullName>
    </recommendedName>
</protein>
<accession>A0AAV6PCI9</accession>
<dbReference type="PROSITE" id="PS50024">
    <property type="entry name" value="SEA"/>
    <property type="match status" value="1"/>
</dbReference>
<feature type="region of interest" description="Disordered" evidence="1">
    <location>
        <begin position="1"/>
        <end position="22"/>
    </location>
</feature>
<proteinExistence type="predicted"/>
<dbReference type="EMBL" id="JAGKHQ010001556">
    <property type="protein sequence ID" value="KAG7454875.1"/>
    <property type="molecule type" value="Genomic_DNA"/>
</dbReference>
<evidence type="ECO:0000313" key="4">
    <source>
        <dbReference type="EMBL" id="KAG7454875.1"/>
    </source>
</evidence>
<evidence type="ECO:0000259" key="3">
    <source>
        <dbReference type="PROSITE" id="PS50024"/>
    </source>
</evidence>
<dbReference type="Proteomes" id="UP000693946">
    <property type="component" value="Unassembled WGS sequence"/>
</dbReference>
<keyword evidence="5" id="KW-1185">Reference proteome</keyword>
<dbReference type="InterPro" id="IPR000082">
    <property type="entry name" value="SEA_dom"/>
</dbReference>
<evidence type="ECO:0000313" key="5">
    <source>
        <dbReference type="Proteomes" id="UP000693946"/>
    </source>
</evidence>
<dbReference type="Pfam" id="PF01390">
    <property type="entry name" value="SEA"/>
    <property type="match status" value="1"/>
</dbReference>
<feature type="domain" description="SEA" evidence="3">
    <location>
        <begin position="45"/>
        <end position="154"/>
    </location>
</feature>
<comment type="caution">
    <text evidence="4">The sequence shown here is derived from an EMBL/GenBank/DDBJ whole genome shotgun (WGS) entry which is preliminary data.</text>
</comment>
<sequence>MFTASPVEDETPTAATTKTTTNAATTKTTTNAATTKTTTNTANAATATKLVSFRSLQQSFTDDLLDTSSEAFINRAQMIEIQLEPVCQSAFPTFISLNVIAFRNGSIFNYLQLHFHSTFVPNITQITNAFLSAASNVTGFDIEGSSITVDGISSSGVSINISLITAFCVVLLSWLLSNQQ</sequence>
<reference evidence="4 5" key="1">
    <citation type="journal article" date="2021" name="Sci. Rep.">
        <title>Chromosome anchoring in Senegalese sole (Solea senegalensis) reveals sex-associated markers and genome rearrangements in flatfish.</title>
        <authorList>
            <person name="Guerrero-Cozar I."/>
            <person name="Gomez-Garrido J."/>
            <person name="Berbel C."/>
            <person name="Martinez-Blanch J.F."/>
            <person name="Alioto T."/>
            <person name="Claros M.G."/>
            <person name="Gagnaire P.A."/>
            <person name="Manchado M."/>
        </authorList>
    </citation>
    <scope>NUCLEOTIDE SEQUENCE [LARGE SCALE GENOMIC DNA]</scope>
    <source>
        <strain evidence="4">Sse05_10M</strain>
    </source>
</reference>
<evidence type="ECO:0000256" key="2">
    <source>
        <dbReference type="SAM" id="Phobius"/>
    </source>
</evidence>
<gene>
    <name evidence="4" type="ORF">JOB18_007266</name>
</gene>
<dbReference type="AlphaFoldDB" id="A0AAV6PCI9"/>
<feature type="transmembrane region" description="Helical" evidence="2">
    <location>
        <begin position="157"/>
        <end position="176"/>
    </location>
</feature>
<name>A0AAV6PCI9_SOLSE</name>